<proteinExistence type="predicted"/>
<dbReference type="InterPro" id="IPR037401">
    <property type="entry name" value="SnoaL-like"/>
</dbReference>
<name>A0ABY8QUT8_9MICO</name>
<gene>
    <name evidence="2" type="ORF">LWF01_18965</name>
</gene>
<evidence type="ECO:0000313" key="2">
    <source>
        <dbReference type="EMBL" id="WGW12134.1"/>
    </source>
</evidence>
<evidence type="ECO:0000313" key="3">
    <source>
        <dbReference type="Proteomes" id="UP001209083"/>
    </source>
</evidence>
<dbReference type="Pfam" id="PF12680">
    <property type="entry name" value="SnoaL_2"/>
    <property type="match status" value="1"/>
</dbReference>
<dbReference type="Gene3D" id="3.10.450.50">
    <property type="match status" value="1"/>
</dbReference>
<protein>
    <submittedName>
        <fullName evidence="2">SgcJ/EcaC family oxidoreductase</fullName>
    </submittedName>
</protein>
<dbReference type="RefSeq" id="WP_349638933.1">
    <property type="nucleotide sequence ID" value="NZ_CP090958.1"/>
</dbReference>
<keyword evidence="3" id="KW-1185">Reference proteome</keyword>
<sequence length="144" mass="16084">MQISIEQTLVRIEQAWNDGDARAYADLFTPDATYVIFAGSTSEGRNAIRRDHEPVLTKWQKGSKMRIAVKSVRHISDDVAIVLSEGGISKGKTIQLNKVQTFVFHRQSSGDWLCAAFQNTKKNKLLTWFASRGSSKAEPDTRGV</sequence>
<dbReference type="EMBL" id="CP090958">
    <property type="protein sequence ID" value="WGW12134.1"/>
    <property type="molecule type" value="Genomic_DNA"/>
</dbReference>
<dbReference type="SUPFAM" id="SSF54427">
    <property type="entry name" value="NTF2-like"/>
    <property type="match status" value="1"/>
</dbReference>
<accession>A0ABY8QUT8</accession>
<dbReference type="NCBIfam" id="TIGR02246">
    <property type="entry name" value="SgcJ/EcaC family oxidoreductase"/>
    <property type="match status" value="1"/>
</dbReference>
<evidence type="ECO:0000259" key="1">
    <source>
        <dbReference type="Pfam" id="PF12680"/>
    </source>
</evidence>
<feature type="domain" description="SnoaL-like" evidence="1">
    <location>
        <begin position="14"/>
        <end position="104"/>
    </location>
</feature>
<reference evidence="2 3" key="1">
    <citation type="submission" date="2023-05" db="EMBL/GenBank/DDBJ databases">
        <title>Lithophilousrod everest ZFBP1038 complete genpme.</title>
        <authorList>
            <person name="Tian M."/>
        </authorList>
    </citation>
    <scope>NUCLEOTIDE SEQUENCE [LARGE SCALE GENOMIC DNA]</scope>
    <source>
        <strain evidence="2 3">ZFBP1038</strain>
    </source>
</reference>
<dbReference type="InterPro" id="IPR011944">
    <property type="entry name" value="Steroid_delta5-4_isomerase"/>
</dbReference>
<organism evidence="2 3">
    <name type="scientific">Saxibacter everestensis</name>
    <dbReference type="NCBI Taxonomy" id="2909229"/>
    <lineage>
        <taxon>Bacteria</taxon>
        <taxon>Bacillati</taxon>
        <taxon>Actinomycetota</taxon>
        <taxon>Actinomycetes</taxon>
        <taxon>Micrococcales</taxon>
        <taxon>Brevibacteriaceae</taxon>
        <taxon>Saxibacter</taxon>
    </lineage>
</organism>
<dbReference type="InterPro" id="IPR032710">
    <property type="entry name" value="NTF2-like_dom_sf"/>
</dbReference>
<dbReference type="Proteomes" id="UP001209083">
    <property type="component" value="Chromosome"/>
</dbReference>